<proteinExistence type="predicted"/>
<keyword evidence="3" id="KW-1185">Reference proteome</keyword>
<evidence type="ECO:0000256" key="1">
    <source>
        <dbReference type="SAM" id="MobiDB-lite"/>
    </source>
</evidence>
<dbReference type="EMBL" id="BPLR01004305">
    <property type="protein sequence ID" value="GIX93849.1"/>
    <property type="molecule type" value="Genomic_DNA"/>
</dbReference>
<organism evidence="2 3">
    <name type="scientific">Caerostris extrusa</name>
    <name type="common">Bark spider</name>
    <name type="synonym">Caerostris bankana</name>
    <dbReference type="NCBI Taxonomy" id="172846"/>
    <lineage>
        <taxon>Eukaryota</taxon>
        <taxon>Metazoa</taxon>
        <taxon>Ecdysozoa</taxon>
        <taxon>Arthropoda</taxon>
        <taxon>Chelicerata</taxon>
        <taxon>Arachnida</taxon>
        <taxon>Araneae</taxon>
        <taxon>Araneomorphae</taxon>
        <taxon>Entelegynae</taxon>
        <taxon>Araneoidea</taxon>
        <taxon>Araneidae</taxon>
        <taxon>Caerostris</taxon>
    </lineage>
</organism>
<gene>
    <name evidence="2" type="ORF">CEXT_614671</name>
</gene>
<comment type="caution">
    <text evidence="2">The sequence shown here is derived from an EMBL/GenBank/DDBJ whole genome shotgun (WGS) entry which is preliminary data.</text>
</comment>
<protein>
    <submittedName>
        <fullName evidence="2">Uncharacterized protein</fullName>
    </submittedName>
</protein>
<evidence type="ECO:0000313" key="3">
    <source>
        <dbReference type="Proteomes" id="UP001054945"/>
    </source>
</evidence>
<evidence type="ECO:0000313" key="2">
    <source>
        <dbReference type="EMBL" id="GIX93849.1"/>
    </source>
</evidence>
<dbReference type="AlphaFoldDB" id="A0AAV4P9V9"/>
<reference evidence="2 3" key="1">
    <citation type="submission" date="2021-06" db="EMBL/GenBank/DDBJ databases">
        <title>Caerostris extrusa draft genome.</title>
        <authorList>
            <person name="Kono N."/>
            <person name="Arakawa K."/>
        </authorList>
    </citation>
    <scope>NUCLEOTIDE SEQUENCE [LARGE SCALE GENOMIC DNA]</scope>
</reference>
<feature type="region of interest" description="Disordered" evidence="1">
    <location>
        <begin position="1"/>
        <end position="23"/>
    </location>
</feature>
<name>A0AAV4P9V9_CAEEX</name>
<sequence length="97" mass="11031">MPPPVGDRGGAGAPIANWEQSAPRNTPILTRHYLRERDRGEIRGFYRKSGTECTSTRRFSHATISEKVIKTLLRKFYSLLQCYGVQRRCGGILYSEV</sequence>
<accession>A0AAV4P9V9</accession>
<dbReference type="Proteomes" id="UP001054945">
    <property type="component" value="Unassembled WGS sequence"/>
</dbReference>